<dbReference type="AlphaFoldDB" id="A0A391NV96"/>
<comment type="caution">
    <text evidence="1">The sequence shown here is derived from an EMBL/GenBank/DDBJ whole genome shotgun (WGS) entry which is preliminary data.</text>
</comment>
<name>A0A391NV96_9EUKA</name>
<organism evidence="1 2">
    <name type="scientific">Kipferlia bialata</name>
    <dbReference type="NCBI Taxonomy" id="797122"/>
    <lineage>
        <taxon>Eukaryota</taxon>
        <taxon>Metamonada</taxon>
        <taxon>Carpediemonas-like organisms</taxon>
        <taxon>Kipferlia</taxon>
    </lineage>
</organism>
<proteinExistence type="predicted"/>
<dbReference type="Proteomes" id="UP000265618">
    <property type="component" value="Unassembled WGS sequence"/>
</dbReference>
<dbReference type="EMBL" id="BDIP01002330">
    <property type="protein sequence ID" value="GCA63108.1"/>
    <property type="molecule type" value="Genomic_DNA"/>
</dbReference>
<keyword evidence="2" id="KW-1185">Reference proteome</keyword>
<evidence type="ECO:0000313" key="2">
    <source>
        <dbReference type="Proteomes" id="UP000265618"/>
    </source>
</evidence>
<accession>A0A391NV96</accession>
<protein>
    <submittedName>
        <fullName evidence="1">Uncharacterized protein</fullName>
    </submittedName>
</protein>
<gene>
    <name evidence="1" type="ORF">KIPB_007915</name>
</gene>
<sequence length="201" mass="21517">PIRKRTPEWERLEKEVRVFLGDNDSDRKVNKSCLTYLPVSRLMGVLCRCLCPSQDDAVGVALGRLGVGVGTAAWVGSGRMAAAYVHESVQTALDETEAGVAQQLEAEMQGLGLEVQGSLSSLVVKAREVLGYLCVSGATLLSPSSGDLYNSAMHSCTSIDDTEENPPPYTISALLTPGLTHEDWDEGCIVKARVDCPDSCD</sequence>
<evidence type="ECO:0000313" key="1">
    <source>
        <dbReference type="EMBL" id="GCA63108.1"/>
    </source>
</evidence>
<reference evidence="1 2" key="1">
    <citation type="journal article" date="2018" name="PLoS ONE">
        <title>The draft genome of Kipferlia bialata reveals reductive genome evolution in fornicate parasites.</title>
        <authorList>
            <person name="Tanifuji G."/>
            <person name="Takabayashi S."/>
            <person name="Kume K."/>
            <person name="Takagi M."/>
            <person name="Nakayama T."/>
            <person name="Kamikawa R."/>
            <person name="Inagaki Y."/>
            <person name="Hashimoto T."/>
        </authorList>
    </citation>
    <scope>NUCLEOTIDE SEQUENCE [LARGE SCALE GENOMIC DNA]</scope>
    <source>
        <strain evidence="1">NY0173</strain>
    </source>
</reference>
<feature type="non-terminal residue" evidence="1">
    <location>
        <position position="1"/>
    </location>
</feature>